<sequence length="36" mass="4084">MLSLAIAFSASALKAIADQMNILWLQRKQRRVGLIR</sequence>
<accession>A0A2X3D283</accession>
<dbReference type="AlphaFoldDB" id="A0A2X3D283"/>
<gene>
    <name evidence="3" type="ORF">NCTC5047_02758</name>
    <name evidence="1" type="ORF">NCTC9128_02956</name>
    <name evidence="2" type="ORF">NCTC9140_07055</name>
</gene>
<evidence type="ECO:0000313" key="5">
    <source>
        <dbReference type="Proteomes" id="UP000254340"/>
    </source>
</evidence>
<reference evidence="4 5" key="1">
    <citation type="submission" date="2018-06" db="EMBL/GenBank/DDBJ databases">
        <authorList>
            <consortium name="Pathogen Informatics"/>
            <person name="Doyle S."/>
        </authorList>
    </citation>
    <scope>NUCLEOTIDE SEQUENCE [LARGE SCALE GENOMIC DNA]</scope>
    <source>
        <strain evidence="3 5">NCTC5047</strain>
        <strain evidence="1 4">NCTC9128</strain>
        <strain evidence="2 6">NCTC9140</strain>
    </source>
</reference>
<evidence type="ECO:0000313" key="6">
    <source>
        <dbReference type="Proteomes" id="UP000254938"/>
    </source>
</evidence>
<evidence type="ECO:0000313" key="3">
    <source>
        <dbReference type="EMBL" id="STT81821.1"/>
    </source>
</evidence>
<dbReference type="EMBL" id="UAWN01000012">
    <property type="protein sequence ID" value="SQC14855.1"/>
    <property type="molecule type" value="Genomic_DNA"/>
</dbReference>
<organism evidence="1 4">
    <name type="scientific">Klebsiella pneumoniae</name>
    <dbReference type="NCBI Taxonomy" id="573"/>
    <lineage>
        <taxon>Bacteria</taxon>
        <taxon>Pseudomonadati</taxon>
        <taxon>Pseudomonadota</taxon>
        <taxon>Gammaproteobacteria</taxon>
        <taxon>Enterobacterales</taxon>
        <taxon>Enterobacteriaceae</taxon>
        <taxon>Klebsiella/Raoultella group</taxon>
        <taxon>Klebsiella</taxon>
        <taxon>Klebsiella pneumoniae complex</taxon>
    </lineage>
</organism>
<evidence type="ECO:0000313" key="2">
    <source>
        <dbReference type="EMBL" id="STS85230.1"/>
    </source>
</evidence>
<dbReference type="Proteomes" id="UP000254340">
    <property type="component" value="Unassembled WGS sequence"/>
</dbReference>
<evidence type="ECO:0000313" key="1">
    <source>
        <dbReference type="EMBL" id="SQC14855.1"/>
    </source>
</evidence>
<evidence type="ECO:0000313" key="4">
    <source>
        <dbReference type="Proteomes" id="UP000251088"/>
    </source>
</evidence>
<dbReference type="Proteomes" id="UP000254938">
    <property type="component" value="Unassembled WGS sequence"/>
</dbReference>
<dbReference type="EMBL" id="UGLH01000006">
    <property type="protein sequence ID" value="STT81821.1"/>
    <property type="molecule type" value="Genomic_DNA"/>
</dbReference>
<name>A0A2X3D283_KLEPN</name>
<dbReference type="EMBL" id="UGKQ01000007">
    <property type="protein sequence ID" value="STS85230.1"/>
    <property type="molecule type" value="Genomic_DNA"/>
</dbReference>
<dbReference type="Proteomes" id="UP000251088">
    <property type="component" value="Unassembled WGS sequence"/>
</dbReference>
<protein>
    <submittedName>
        <fullName evidence="1">Uncharacterized protein</fullName>
    </submittedName>
</protein>
<proteinExistence type="predicted"/>